<feature type="coiled-coil region" evidence="1">
    <location>
        <begin position="179"/>
        <end position="213"/>
    </location>
</feature>
<evidence type="ECO:0000256" key="3">
    <source>
        <dbReference type="SAM" id="Phobius"/>
    </source>
</evidence>
<dbReference type="EMBL" id="BAABIL010000219">
    <property type="protein sequence ID" value="GAA4976414.1"/>
    <property type="molecule type" value="Genomic_DNA"/>
</dbReference>
<sequence length="303" mass="32099">MNAPDPTTAPASPLTALARRWWWGVGLGLLGLAAGVGASSTTPATYVAESRVAVGSTSLDARVVAGYSQATQQLAADLARYVNEQQAEALLGQVIGAGADTVQVVAASPIPESSIIRVEVTGTDRDVAQRGATTVARDLTDRVNALSTQQPTELLDEYTRLSRDVATFDTQVRVAQQQLDDLAADEDTSDDELAEAQQRLTDAQSALSVAKVQQTATGQRYQAAETSVRSAEGLRMISDGVVTTDQRTSQMTRFGVAGLGGGLVLALIAASARERRRPRRRPAGVHLPAEPERSRLAEHASRR</sequence>
<keyword evidence="3" id="KW-1133">Transmembrane helix</keyword>
<evidence type="ECO:0000313" key="4">
    <source>
        <dbReference type="EMBL" id="GAA4976414.1"/>
    </source>
</evidence>
<evidence type="ECO:0008006" key="6">
    <source>
        <dbReference type="Google" id="ProtNLM"/>
    </source>
</evidence>
<evidence type="ECO:0000256" key="2">
    <source>
        <dbReference type="SAM" id="MobiDB-lite"/>
    </source>
</evidence>
<comment type="caution">
    <text evidence="4">The sequence shown here is derived from an EMBL/GenBank/DDBJ whole genome shotgun (WGS) entry which is preliminary data.</text>
</comment>
<feature type="transmembrane region" description="Helical" evidence="3">
    <location>
        <begin position="254"/>
        <end position="272"/>
    </location>
</feature>
<dbReference type="Proteomes" id="UP001501195">
    <property type="component" value="Unassembled WGS sequence"/>
</dbReference>
<proteinExistence type="predicted"/>
<keyword evidence="3" id="KW-0472">Membrane</keyword>
<organism evidence="4 5">
    <name type="scientific">Kineococcus glutinatus</name>
    <dbReference type="NCBI Taxonomy" id="1070872"/>
    <lineage>
        <taxon>Bacteria</taxon>
        <taxon>Bacillati</taxon>
        <taxon>Actinomycetota</taxon>
        <taxon>Actinomycetes</taxon>
        <taxon>Kineosporiales</taxon>
        <taxon>Kineosporiaceae</taxon>
        <taxon>Kineococcus</taxon>
    </lineage>
</organism>
<keyword evidence="3" id="KW-0812">Transmembrane</keyword>
<reference evidence="5" key="1">
    <citation type="journal article" date="2019" name="Int. J. Syst. Evol. Microbiol.">
        <title>The Global Catalogue of Microorganisms (GCM) 10K type strain sequencing project: providing services to taxonomists for standard genome sequencing and annotation.</title>
        <authorList>
            <consortium name="The Broad Institute Genomics Platform"/>
            <consortium name="The Broad Institute Genome Sequencing Center for Infectious Disease"/>
            <person name="Wu L."/>
            <person name="Ma J."/>
        </authorList>
    </citation>
    <scope>NUCLEOTIDE SEQUENCE [LARGE SCALE GENOMIC DNA]</scope>
    <source>
        <strain evidence="5">JCM 18126</strain>
    </source>
</reference>
<dbReference type="RefSeq" id="WP_345711998.1">
    <property type="nucleotide sequence ID" value="NZ_BAABIL010000219.1"/>
</dbReference>
<feature type="region of interest" description="Disordered" evidence="2">
    <location>
        <begin position="272"/>
        <end position="303"/>
    </location>
</feature>
<keyword evidence="1" id="KW-0175">Coiled coil</keyword>
<keyword evidence="5" id="KW-1185">Reference proteome</keyword>
<evidence type="ECO:0000256" key="1">
    <source>
        <dbReference type="SAM" id="Coils"/>
    </source>
</evidence>
<feature type="compositionally biased region" description="Basic residues" evidence="2">
    <location>
        <begin position="274"/>
        <end position="283"/>
    </location>
</feature>
<protein>
    <recommendedName>
        <fullName evidence="6">Polysaccharide chain length determinant N-terminal domain-containing protein</fullName>
    </recommendedName>
</protein>
<evidence type="ECO:0000313" key="5">
    <source>
        <dbReference type="Proteomes" id="UP001501195"/>
    </source>
</evidence>
<feature type="compositionally biased region" description="Basic and acidic residues" evidence="2">
    <location>
        <begin position="289"/>
        <end position="303"/>
    </location>
</feature>
<gene>
    <name evidence="4" type="ORF">GCM10023225_16700</name>
</gene>
<name>A0ABP9HQV7_9ACTN</name>
<accession>A0ABP9HQV7</accession>